<proteinExistence type="predicted"/>
<dbReference type="AlphaFoldDB" id="A0A1G2I9P4"/>
<dbReference type="GO" id="GO:0051536">
    <property type="term" value="F:iron-sulfur cluster binding"/>
    <property type="evidence" value="ECO:0007669"/>
    <property type="project" value="UniProtKB-KW"/>
</dbReference>
<dbReference type="SMART" id="SM00729">
    <property type="entry name" value="Elp3"/>
    <property type="match status" value="1"/>
</dbReference>
<organism evidence="6 7">
    <name type="scientific">Candidatus Staskawiczbacteria bacterium RIFCSPLOWO2_01_FULL_33_9</name>
    <dbReference type="NCBI Taxonomy" id="1802211"/>
    <lineage>
        <taxon>Bacteria</taxon>
        <taxon>Candidatus Staskawicziibacteriota</taxon>
    </lineage>
</organism>
<dbReference type="EMBL" id="MHOX01000020">
    <property type="protein sequence ID" value="OGZ70758.1"/>
    <property type="molecule type" value="Genomic_DNA"/>
</dbReference>
<keyword evidence="4" id="KW-0411">Iron-sulfur</keyword>
<gene>
    <name evidence="6" type="ORF">A2904_02530</name>
</gene>
<name>A0A1G2I9P4_9BACT</name>
<dbReference type="SUPFAM" id="SSF102114">
    <property type="entry name" value="Radical SAM enzymes"/>
    <property type="match status" value="1"/>
</dbReference>
<accession>A0A1G2I9P4</accession>
<dbReference type="Gene3D" id="3.20.20.70">
    <property type="entry name" value="Aldolase class I"/>
    <property type="match status" value="1"/>
</dbReference>
<protein>
    <recommendedName>
        <fullName evidence="5">Radical SAM core domain-containing protein</fullName>
    </recommendedName>
</protein>
<sequence length="264" mass="29531">MSNLTIDINGYCNEACKFCYQNLDGSTLSEDEILKLVDENPKARTVEIGGGEPFLDPRIVDLIRFIREKGRGVHIATNATRIPEGFLDLEDSVRGEVQIQVSIHGSNPEMYQRVHGKNLFDKVIGNTKRIKSKFDTIMTSAVYQENFNDVPNLVRLAEELDIPLRVNLVFPVGKGASVQRLNARQIDQLRGYLLGQRLSKGRKIDSPLIHQNNCYAISEAYGIERKGICPFDCGKVYVSPSGEKSSCEFYNPSKSEQLNAGDSK</sequence>
<comment type="caution">
    <text evidence="6">The sequence shown here is derived from an EMBL/GenBank/DDBJ whole genome shotgun (WGS) entry which is preliminary data.</text>
</comment>
<evidence type="ECO:0000256" key="3">
    <source>
        <dbReference type="ARBA" id="ARBA00023004"/>
    </source>
</evidence>
<dbReference type="Pfam" id="PF04055">
    <property type="entry name" value="Radical_SAM"/>
    <property type="match status" value="1"/>
</dbReference>
<evidence type="ECO:0000313" key="6">
    <source>
        <dbReference type="EMBL" id="OGZ70758.1"/>
    </source>
</evidence>
<dbReference type="SFLD" id="SFLDG01067">
    <property type="entry name" value="SPASM/twitch_domain_containing"/>
    <property type="match status" value="1"/>
</dbReference>
<keyword evidence="2" id="KW-0479">Metal-binding</keyword>
<dbReference type="InterPro" id="IPR013785">
    <property type="entry name" value="Aldolase_TIM"/>
</dbReference>
<dbReference type="CDD" id="cd01335">
    <property type="entry name" value="Radical_SAM"/>
    <property type="match status" value="1"/>
</dbReference>
<dbReference type="Proteomes" id="UP000176308">
    <property type="component" value="Unassembled WGS sequence"/>
</dbReference>
<dbReference type="InterPro" id="IPR006638">
    <property type="entry name" value="Elp3/MiaA/NifB-like_rSAM"/>
</dbReference>
<dbReference type="PANTHER" id="PTHR11228">
    <property type="entry name" value="RADICAL SAM DOMAIN PROTEIN"/>
    <property type="match status" value="1"/>
</dbReference>
<evidence type="ECO:0000256" key="2">
    <source>
        <dbReference type="ARBA" id="ARBA00022723"/>
    </source>
</evidence>
<evidence type="ECO:0000256" key="1">
    <source>
        <dbReference type="ARBA" id="ARBA00022691"/>
    </source>
</evidence>
<keyword evidence="1" id="KW-0949">S-adenosyl-L-methionine</keyword>
<dbReference type="PANTHER" id="PTHR11228:SF7">
    <property type="entry name" value="PQQA PEPTIDE CYCLASE"/>
    <property type="match status" value="1"/>
</dbReference>
<feature type="domain" description="Radical SAM core" evidence="5">
    <location>
        <begin position="1"/>
        <end position="205"/>
    </location>
</feature>
<dbReference type="PROSITE" id="PS51918">
    <property type="entry name" value="RADICAL_SAM"/>
    <property type="match status" value="1"/>
</dbReference>
<evidence type="ECO:0000259" key="5">
    <source>
        <dbReference type="PROSITE" id="PS51918"/>
    </source>
</evidence>
<keyword evidence="3" id="KW-0408">Iron</keyword>
<dbReference type="GO" id="GO:0046872">
    <property type="term" value="F:metal ion binding"/>
    <property type="evidence" value="ECO:0007669"/>
    <property type="project" value="UniProtKB-KW"/>
</dbReference>
<dbReference type="InterPro" id="IPR007197">
    <property type="entry name" value="rSAM"/>
</dbReference>
<evidence type="ECO:0000256" key="4">
    <source>
        <dbReference type="ARBA" id="ARBA00023014"/>
    </source>
</evidence>
<dbReference type="SFLD" id="SFLDS00029">
    <property type="entry name" value="Radical_SAM"/>
    <property type="match status" value="1"/>
</dbReference>
<evidence type="ECO:0000313" key="7">
    <source>
        <dbReference type="Proteomes" id="UP000176308"/>
    </source>
</evidence>
<reference evidence="6 7" key="1">
    <citation type="journal article" date="2016" name="Nat. Commun.">
        <title>Thousands of microbial genomes shed light on interconnected biogeochemical processes in an aquifer system.</title>
        <authorList>
            <person name="Anantharaman K."/>
            <person name="Brown C.T."/>
            <person name="Hug L.A."/>
            <person name="Sharon I."/>
            <person name="Castelle C.J."/>
            <person name="Probst A.J."/>
            <person name="Thomas B.C."/>
            <person name="Singh A."/>
            <person name="Wilkins M.J."/>
            <person name="Karaoz U."/>
            <person name="Brodie E.L."/>
            <person name="Williams K.H."/>
            <person name="Hubbard S.S."/>
            <person name="Banfield J.F."/>
        </authorList>
    </citation>
    <scope>NUCLEOTIDE SEQUENCE [LARGE SCALE GENOMIC DNA]</scope>
</reference>
<dbReference type="InterPro" id="IPR050377">
    <property type="entry name" value="Radical_SAM_PqqE_MftC-like"/>
</dbReference>
<dbReference type="GO" id="GO:0003824">
    <property type="term" value="F:catalytic activity"/>
    <property type="evidence" value="ECO:0007669"/>
    <property type="project" value="InterPro"/>
</dbReference>
<dbReference type="InterPro" id="IPR058240">
    <property type="entry name" value="rSAM_sf"/>
</dbReference>